<dbReference type="AlphaFoldDB" id="A0A6G0ZE79"/>
<evidence type="ECO:0000313" key="12">
    <source>
        <dbReference type="EMBL" id="KAF0769228.1"/>
    </source>
</evidence>
<dbReference type="InterPro" id="IPR008753">
    <property type="entry name" value="Peptidase_M13_N"/>
</dbReference>
<feature type="region of interest" description="Disordered" evidence="9">
    <location>
        <begin position="51"/>
        <end position="97"/>
    </location>
</feature>
<feature type="compositionally biased region" description="Basic and acidic residues" evidence="9">
    <location>
        <begin position="73"/>
        <end position="83"/>
    </location>
</feature>
<dbReference type="Pfam" id="PF01431">
    <property type="entry name" value="Peptidase_M13"/>
    <property type="match status" value="1"/>
</dbReference>
<dbReference type="SUPFAM" id="SSF55486">
    <property type="entry name" value="Metalloproteases ('zincins'), catalytic domain"/>
    <property type="match status" value="1"/>
</dbReference>
<keyword evidence="7" id="KW-0862">Zinc</keyword>
<evidence type="ECO:0000256" key="8">
    <source>
        <dbReference type="ARBA" id="ARBA00023049"/>
    </source>
</evidence>
<dbReference type="GO" id="GO:0046872">
    <property type="term" value="F:metal ion binding"/>
    <property type="evidence" value="ECO:0007669"/>
    <property type="project" value="UniProtKB-KW"/>
</dbReference>
<dbReference type="CDD" id="cd08662">
    <property type="entry name" value="M13"/>
    <property type="match status" value="1"/>
</dbReference>
<dbReference type="Proteomes" id="UP000478052">
    <property type="component" value="Unassembled WGS sequence"/>
</dbReference>
<comment type="caution">
    <text evidence="12">The sequence shown here is derived from an EMBL/GenBank/DDBJ whole genome shotgun (WGS) entry which is preliminary data.</text>
</comment>
<evidence type="ECO:0000256" key="7">
    <source>
        <dbReference type="ARBA" id="ARBA00022833"/>
    </source>
</evidence>
<dbReference type="PROSITE" id="PS51885">
    <property type="entry name" value="NEPRILYSIN"/>
    <property type="match status" value="1"/>
</dbReference>
<comment type="cofactor">
    <cofactor evidence="1">
        <name>Zn(2+)</name>
        <dbReference type="ChEBI" id="CHEBI:29105"/>
    </cofactor>
</comment>
<dbReference type="PRINTS" id="PR00786">
    <property type="entry name" value="NEPRILYSIN"/>
</dbReference>
<reference evidence="12 13" key="1">
    <citation type="submission" date="2019-08" db="EMBL/GenBank/DDBJ databases">
        <title>Whole genome of Aphis craccivora.</title>
        <authorList>
            <person name="Voronova N.V."/>
            <person name="Shulinski R.S."/>
            <person name="Bandarenka Y.V."/>
            <person name="Zhorov D.G."/>
            <person name="Warner D."/>
        </authorList>
    </citation>
    <scope>NUCLEOTIDE SEQUENCE [LARGE SCALE GENOMIC DNA]</scope>
    <source>
        <strain evidence="12">180601</strain>
        <tissue evidence="12">Whole Body</tissue>
    </source>
</reference>
<evidence type="ECO:0000259" key="10">
    <source>
        <dbReference type="Pfam" id="PF01431"/>
    </source>
</evidence>
<name>A0A6G0ZE79_APHCR</name>
<dbReference type="Gene3D" id="3.40.390.10">
    <property type="entry name" value="Collagenase (Catalytic Domain)"/>
    <property type="match status" value="1"/>
</dbReference>
<dbReference type="InterPro" id="IPR042089">
    <property type="entry name" value="Peptidase_M13_dom_2"/>
</dbReference>
<dbReference type="InterPro" id="IPR024079">
    <property type="entry name" value="MetalloPept_cat_dom_sf"/>
</dbReference>
<keyword evidence="13" id="KW-1185">Reference proteome</keyword>
<keyword evidence="8" id="KW-0482">Metalloprotease</keyword>
<evidence type="ECO:0000256" key="9">
    <source>
        <dbReference type="SAM" id="MobiDB-lite"/>
    </source>
</evidence>
<dbReference type="GO" id="GO:0005886">
    <property type="term" value="C:plasma membrane"/>
    <property type="evidence" value="ECO:0007669"/>
    <property type="project" value="UniProtKB-SubCell"/>
</dbReference>
<evidence type="ECO:0000256" key="3">
    <source>
        <dbReference type="ARBA" id="ARBA00007357"/>
    </source>
</evidence>
<protein>
    <submittedName>
        <fullName evidence="12">Endothelin-converting enzyme isoform X1</fullName>
    </submittedName>
</protein>
<evidence type="ECO:0000256" key="4">
    <source>
        <dbReference type="ARBA" id="ARBA00022670"/>
    </source>
</evidence>
<dbReference type="OrthoDB" id="6475849at2759"/>
<evidence type="ECO:0000259" key="11">
    <source>
        <dbReference type="Pfam" id="PF05649"/>
    </source>
</evidence>
<evidence type="ECO:0000256" key="6">
    <source>
        <dbReference type="ARBA" id="ARBA00022801"/>
    </source>
</evidence>
<dbReference type="GO" id="GO:0004222">
    <property type="term" value="F:metalloendopeptidase activity"/>
    <property type="evidence" value="ECO:0007669"/>
    <property type="project" value="InterPro"/>
</dbReference>
<comment type="similarity">
    <text evidence="3">Belongs to the peptidase M13 family.</text>
</comment>
<organism evidence="12 13">
    <name type="scientific">Aphis craccivora</name>
    <name type="common">Cowpea aphid</name>
    <dbReference type="NCBI Taxonomy" id="307492"/>
    <lineage>
        <taxon>Eukaryota</taxon>
        <taxon>Metazoa</taxon>
        <taxon>Ecdysozoa</taxon>
        <taxon>Arthropoda</taxon>
        <taxon>Hexapoda</taxon>
        <taxon>Insecta</taxon>
        <taxon>Pterygota</taxon>
        <taxon>Neoptera</taxon>
        <taxon>Paraneoptera</taxon>
        <taxon>Hemiptera</taxon>
        <taxon>Sternorrhyncha</taxon>
        <taxon>Aphidomorpha</taxon>
        <taxon>Aphidoidea</taxon>
        <taxon>Aphididae</taxon>
        <taxon>Aphidini</taxon>
        <taxon>Aphis</taxon>
        <taxon>Aphis</taxon>
    </lineage>
</organism>
<dbReference type="EMBL" id="VUJU01000629">
    <property type="protein sequence ID" value="KAF0769228.1"/>
    <property type="molecule type" value="Genomic_DNA"/>
</dbReference>
<dbReference type="GO" id="GO:0016485">
    <property type="term" value="P:protein processing"/>
    <property type="evidence" value="ECO:0007669"/>
    <property type="project" value="TreeGrafter"/>
</dbReference>
<evidence type="ECO:0000256" key="2">
    <source>
        <dbReference type="ARBA" id="ARBA00004401"/>
    </source>
</evidence>
<evidence type="ECO:0000256" key="5">
    <source>
        <dbReference type="ARBA" id="ARBA00022723"/>
    </source>
</evidence>
<proteinExistence type="inferred from homology"/>
<keyword evidence="6" id="KW-0378">Hydrolase</keyword>
<dbReference type="Pfam" id="PF05649">
    <property type="entry name" value="Peptidase_M13_N"/>
    <property type="match status" value="1"/>
</dbReference>
<gene>
    <name evidence="12" type="ORF">FWK35_00002038</name>
</gene>
<evidence type="ECO:0000256" key="1">
    <source>
        <dbReference type="ARBA" id="ARBA00001947"/>
    </source>
</evidence>
<dbReference type="Gene3D" id="1.10.1380.10">
    <property type="entry name" value="Neutral endopeptidase , domain2"/>
    <property type="match status" value="1"/>
</dbReference>
<keyword evidence="5" id="KW-0479">Metal-binding</keyword>
<comment type="subcellular location">
    <subcellularLocation>
        <location evidence="2">Cell membrane</location>
        <topology evidence="2">Single-pass type II membrane protein</topology>
    </subcellularLocation>
</comment>
<sequence>MCFCQNQQTMGQIKERTSCYAFSSHPIPPGRATFRRRPTNSQHAIATTCAGQPYRPCTSTTTDGDDEDSPTSKLKDDGLKDPESGYSKLPNEDRRPSQENMYNRRLLKIWLVYITSIIDKYKHVLSNKIYYICSNIATALVESMNKSVDPCEDFYQFACGNFAKVHKIPKTAVSNDRFAEVHATMLVIIRDFMEKEDNDDDPYSVSQSRLLYRSCMATDEMNTVGIKQLVQILDQIGLPYMGLSTRVKSSSFSSILAKLKKIINLDFLFVTNVEADMKNRTANRISLGKPRDINIFPVHKTTNNIIKMSSRKMRETLASEEEVGNTNDSEEYADGIDYIKSYAKYFKSVWMEIYKSKSNNYNPNLHNFGIKVSQLLNFINEHSKIKDKIYDGDEELPSLMTVEELQHFTDDITQNFTKTNEQIIDWKQYFTILFMDVDNTTLDFETDLIQISNIQYFEALFELISIQKNYAIINIWWEVVVTLLPYTTNEMRFIQDRYYYETTGLENNPSRSIYCANAVNSMMGMAVSRLLVDMESIYNNTKMAAEMIDNIHWAFEKIVKELNWMDDTTKKRTLYKAEQMRTFIGFPEFINDANQLDDYYYDFEIIENDYFGNVIRYVQRELNESLVGLRQLNDYTINSWASDPLEVNAYNWIQANAITVPAGILQFPFFGHDLQMLNYGFLGSILGHELTHGFDNTGRKFDHDGNENMWWTNQTIAEYEKRSDCFIHHYESYLVPEIEEKISGKLTLDENIADNGGLREALLAYRKFVNDYGEEPKLPGFEKYSNEQMYYLAFANNWCEATTRESLSNSILDEHSPNSIRVIAGLTNSDEFSEVWKCEKGSRMNPKIDKCKIW</sequence>
<dbReference type="InterPro" id="IPR000718">
    <property type="entry name" value="Peptidase_M13"/>
</dbReference>
<dbReference type="PANTHER" id="PTHR11733">
    <property type="entry name" value="ZINC METALLOPROTEASE FAMILY M13 NEPRILYSIN-RELATED"/>
    <property type="match status" value="1"/>
</dbReference>
<keyword evidence="4" id="KW-0645">Protease</keyword>
<feature type="domain" description="Peptidase M13 N-terminal" evidence="11">
    <location>
        <begin position="150"/>
        <end position="587"/>
    </location>
</feature>
<dbReference type="InterPro" id="IPR018497">
    <property type="entry name" value="Peptidase_M13_C"/>
</dbReference>
<evidence type="ECO:0000313" key="13">
    <source>
        <dbReference type="Proteomes" id="UP000478052"/>
    </source>
</evidence>
<accession>A0A6G0ZE79</accession>
<feature type="domain" description="Peptidase M13 C-terminal" evidence="10">
    <location>
        <begin position="648"/>
        <end position="848"/>
    </location>
</feature>
<dbReference type="PANTHER" id="PTHR11733:SF133">
    <property type="entry name" value="PHOSPHATE-REGULATING NEUTRAL ENDOPEPTIDASE PHEX"/>
    <property type="match status" value="1"/>
</dbReference>